<comment type="caution">
    <text evidence="1">The sequence shown here is derived from an EMBL/GenBank/DDBJ whole genome shotgun (WGS) entry which is preliminary data.</text>
</comment>
<proteinExistence type="predicted"/>
<sequence length="40" mass="4167">MGGTSGQHYSAAQVVSTDGHSWVALMGTDGNCRLSALITW</sequence>
<evidence type="ECO:0000313" key="1">
    <source>
        <dbReference type="EMBL" id="CAI9548625.1"/>
    </source>
</evidence>
<evidence type="ECO:0000313" key="2">
    <source>
        <dbReference type="Proteomes" id="UP001162483"/>
    </source>
</evidence>
<keyword evidence="2" id="KW-1185">Reference proteome</keyword>
<dbReference type="EMBL" id="CATNWA010004760">
    <property type="protein sequence ID" value="CAI9548625.1"/>
    <property type="molecule type" value="Genomic_DNA"/>
</dbReference>
<gene>
    <name evidence="1" type="ORF">SPARVUS_LOCUS3185919</name>
</gene>
<organism evidence="1 2">
    <name type="scientific">Staurois parvus</name>
    <dbReference type="NCBI Taxonomy" id="386267"/>
    <lineage>
        <taxon>Eukaryota</taxon>
        <taxon>Metazoa</taxon>
        <taxon>Chordata</taxon>
        <taxon>Craniata</taxon>
        <taxon>Vertebrata</taxon>
        <taxon>Euteleostomi</taxon>
        <taxon>Amphibia</taxon>
        <taxon>Batrachia</taxon>
        <taxon>Anura</taxon>
        <taxon>Neobatrachia</taxon>
        <taxon>Ranoidea</taxon>
        <taxon>Ranidae</taxon>
        <taxon>Staurois</taxon>
    </lineage>
</organism>
<accession>A0ABN9BMA0</accession>
<name>A0ABN9BMA0_9NEOB</name>
<dbReference type="Proteomes" id="UP001162483">
    <property type="component" value="Unassembled WGS sequence"/>
</dbReference>
<reference evidence="1" key="1">
    <citation type="submission" date="2023-05" db="EMBL/GenBank/DDBJ databases">
        <authorList>
            <person name="Stuckert A."/>
        </authorList>
    </citation>
    <scope>NUCLEOTIDE SEQUENCE</scope>
</reference>
<protein>
    <submittedName>
        <fullName evidence="1">Uncharacterized protein</fullName>
    </submittedName>
</protein>